<evidence type="ECO:0000313" key="5">
    <source>
        <dbReference type="Proteomes" id="UP000216779"/>
    </source>
</evidence>
<dbReference type="Pfam" id="PF14690">
    <property type="entry name" value="Zn_ribbon_ISL3"/>
    <property type="match status" value="1"/>
</dbReference>
<dbReference type="InterPro" id="IPR032877">
    <property type="entry name" value="Transposase_HTH"/>
</dbReference>
<sequence>MQDTTLLQQALGIAPPWSVTRSDFDPVARRLDIHIDFAAGSRFACPTCAAAACPAYDTEQMTWRHLNFFQHQAYLHARVPRVRCAACGIRKIGVPWARADSGFTLLFEALIMTLVSAMPVNTVARMVGEHDTKLWRVLHHYVERARARTDLSALTRVAIDETAARRGHDYVTLFVDIDQARVAFVTEGKDASTVADFAADLTAHGGDPDAIAEVCIDMSPAFIKGTADSLPKAAVTFDRFHAVKIV</sequence>
<dbReference type="Proteomes" id="UP000216779">
    <property type="component" value="Unassembled WGS sequence"/>
</dbReference>
<gene>
    <name evidence="4" type="ORF">B7Z70_14220</name>
</gene>
<dbReference type="InterPro" id="IPR029261">
    <property type="entry name" value="Transposase_Znf"/>
</dbReference>
<dbReference type="Pfam" id="PF01610">
    <property type="entry name" value="DDE_Tnp_ISL3"/>
    <property type="match status" value="1"/>
</dbReference>
<feature type="domain" description="Transposase IS204/IS1001/IS1096/IS1165 DDE" evidence="1">
    <location>
        <begin position="157"/>
        <end position="246"/>
    </location>
</feature>
<feature type="non-terminal residue" evidence="4">
    <location>
        <position position="246"/>
    </location>
</feature>
<evidence type="ECO:0000259" key="2">
    <source>
        <dbReference type="Pfam" id="PF13542"/>
    </source>
</evidence>
<dbReference type="EMBL" id="NCBC01000793">
    <property type="protein sequence ID" value="OYV72829.1"/>
    <property type="molecule type" value="Genomic_DNA"/>
</dbReference>
<dbReference type="PANTHER" id="PTHR33498:SF1">
    <property type="entry name" value="TRANSPOSASE FOR INSERTION SEQUENCE ELEMENT IS1557"/>
    <property type="match status" value="1"/>
</dbReference>
<dbReference type="InterPro" id="IPR047951">
    <property type="entry name" value="Transpos_ISL3"/>
</dbReference>
<dbReference type="InterPro" id="IPR002560">
    <property type="entry name" value="Transposase_DDE"/>
</dbReference>
<reference evidence="4 5" key="1">
    <citation type="submission" date="2017-03" db="EMBL/GenBank/DDBJ databases">
        <title>Lifting the veil on microbial sulfur biogeochemistry in mining wastewaters.</title>
        <authorList>
            <person name="Kantor R.S."/>
            <person name="Colenbrander Nelson T."/>
            <person name="Marshall S."/>
            <person name="Bennett D."/>
            <person name="Apte S."/>
            <person name="Camacho D."/>
            <person name="Thomas B.C."/>
            <person name="Warren L.A."/>
            <person name="Banfield J.F."/>
        </authorList>
    </citation>
    <scope>NUCLEOTIDE SEQUENCE [LARGE SCALE GENOMIC DNA]</scope>
    <source>
        <strain evidence="4">21-59-9</strain>
    </source>
</reference>
<organism evidence="4 5">
    <name type="scientific">Acidithiobacillus ferrivorans</name>
    <dbReference type="NCBI Taxonomy" id="160808"/>
    <lineage>
        <taxon>Bacteria</taxon>
        <taxon>Pseudomonadati</taxon>
        <taxon>Pseudomonadota</taxon>
        <taxon>Acidithiobacillia</taxon>
        <taxon>Acidithiobacillales</taxon>
        <taxon>Acidithiobacillaceae</taxon>
        <taxon>Acidithiobacillus</taxon>
    </lineage>
</organism>
<dbReference type="AlphaFoldDB" id="A0A257SI60"/>
<name>A0A257SI60_9PROT</name>
<proteinExistence type="predicted"/>
<dbReference type="PANTHER" id="PTHR33498">
    <property type="entry name" value="TRANSPOSASE FOR INSERTION SEQUENCE ELEMENT IS1557"/>
    <property type="match status" value="1"/>
</dbReference>
<dbReference type="Pfam" id="PF13542">
    <property type="entry name" value="HTH_Tnp_ISL3"/>
    <property type="match status" value="1"/>
</dbReference>
<feature type="domain" description="Transposase IS204/IS1001/IS1096/IS1165 helix-turn-helix" evidence="2">
    <location>
        <begin position="94"/>
        <end position="142"/>
    </location>
</feature>
<feature type="domain" description="Transposase IS204/IS1001/IS1096/IS1165 zinc-finger" evidence="3">
    <location>
        <begin position="43"/>
        <end position="87"/>
    </location>
</feature>
<evidence type="ECO:0000259" key="1">
    <source>
        <dbReference type="Pfam" id="PF01610"/>
    </source>
</evidence>
<comment type="caution">
    <text evidence="4">The sequence shown here is derived from an EMBL/GenBank/DDBJ whole genome shotgun (WGS) entry which is preliminary data.</text>
</comment>
<dbReference type="NCBIfam" id="NF033550">
    <property type="entry name" value="transpos_ISL3"/>
    <property type="match status" value="1"/>
</dbReference>
<evidence type="ECO:0000313" key="4">
    <source>
        <dbReference type="EMBL" id="OYV72829.1"/>
    </source>
</evidence>
<protein>
    <submittedName>
        <fullName evidence="4">ISL3 family transposase</fullName>
    </submittedName>
</protein>
<accession>A0A257SI60</accession>
<evidence type="ECO:0000259" key="3">
    <source>
        <dbReference type="Pfam" id="PF14690"/>
    </source>
</evidence>